<dbReference type="PROSITE" id="PS51257">
    <property type="entry name" value="PROKAR_LIPOPROTEIN"/>
    <property type="match status" value="1"/>
</dbReference>
<evidence type="ECO:0000313" key="1">
    <source>
        <dbReference type="EMBL" id="OHT43870.1"/>
    </source>
</evidence>
<sequence>MKKIIILIALTIISCGKKEDGKLTQDDIKILKDKSINQGDKYSYSLLVAHYQNIGSYEMLPYSFIIAKKHKNPDAFIEIYKDLIKLENNGKFKESLILNLSKEETSYVLSLLQRGAELDDIDCKVFLAHHYRDGLGLPKNQKIADSIMNTIDKND</sequence>
<dbReference type="InterPro" id="IPR011990">
    <property type="entry name" value="TPR-like_helical_dom_sf"/>
</dbReference>
<evidence type="ECO:0000313" key="2">
    <source>
        <dbReference type="EMBL" id="OXB21616.1"/>
    </source>
</evidence>
<dbReference type="OrthoDB" id="1376289at2"/>
<dbReference type="EMBL" id="MUHG01000003">
    <property type="protein sequence ID" value="OXB21616.1"/>
    <property type="molecule type" value="Genomic_DNA"/>
</dbReference>
<dbReference type="Gene3D" id="1.25.40.10">
    <property type="entry name" value="Tetratricopeptide repeat domain"/>
    <property type="match status" value="1"/>
</dbReference>
<organism evidence="1 3">
    <name type="scientific">Flavobacterium tructae</name>
    <dbReference type="NCBI Taxonomy" id="1114873"/>
    <lineage>
        <taxon>Bacteria</taxon>
        <taxon>Pseudomonadati</taxon>
        <taxon>Bacteroidota</taxon>
        <taxon>Flavobacteriia</taxon>
        <taxon>Flavobacteriales</taxon>
        <taxon>Flavobacteriaceae</taxon>
        <taxon>Flavobacterium</taxon>
    </lineage>
</organism>
<evidence type="ECO:0008006" key="5">
    <source>
        <dbReference type="Google" id="ProtNLM"/>
    </source>
</evidence>
<proteinExistence type="predicted"/>
<name>A0A1S1J269_9FLAO</name>
<dbReference type="AlphaFoldDB" id="A0A1S1J269"/>
<evidence type="ECO:0000313" key="4">
    <source>
        <dbReference type="Proteomes" id="UP000198319"/>
    </source>
</evidence>
<dbReference type="STRING" id="1278819.BHE19_16145"/>
<keyword evidence="4" id="KW-1185">Reference proteome</keyword>
<dbReference type="EMBL" id="MIKE01000026">
    <property type="protein sequence ID" value="OHT43870.1"/>
    <property type="molecule type" value="Genomic_DNA"/>
</dbReference>
<gene>
    <name evidence="2" type="ORF">B0A71_03675</name>
    <name evidence="1" type="ORF">BHE19_16145</name>
</gene>
<dbReference type="RefSeq" id="WP_070908299.1">
    <property type="nucleotide sequence ID" value="NZ_MIKE01000026.1"/>
</dbReference>
<accession>A0A1S1J269</accession>
<comment type="caution">
    <text evidence="1">The sequence shown here is derived from an EMBL/GenBank/DDBJ whole genome shotgun (WGS) entry which is preliminary data.</text>
</comment>
<protein>
    <recommendedName>
        <fullName evidence="5">Sel1 repeat family protein</fullName>
    </recommendedName>
</protein>
<dbReference type="Proteomes" id="UP000180252">
    <property type="component" value="Unassembled WGS sequence"/>
</dbReference>
<reference evidence="2 4" key="3">
    <citation type="submission" date="2016-11" db="EMBL/GenBank/DDBJ databases">
        <title>Whole genomes of Flavobacteriaceae.</title>
        <authorList>
            <person name="Stine C."/>
            <person name="Li C."/>
            <person name="Tadesse D."/>
        </authorList>
    </citation>
    <scope>NUCLEOTIDE SEQUENCE [LARGE SCALE GENOMIC DNA]</scope>
    <source>
        <strain evidence="2 4">ATCC BAA-2541</strain>
    </source>
</reference>
<dbReference type="Proteomes" id="UP000198319">
    <property type="component" value="Unassembled WGS sequence"/>
</dbReference>
<reference evidence="3" key="2">
    <citation type="submission" date="2016-09" db="EMBL/GenBank/DDBJ databases">
        <authorList>
            <person name="Chen S."/>
            <person name="Walker E."/>
        </authorList>
    </citation>
    <scope>NUCLEOTIDE SEQUENCE [LARGE SCALE GENOMIC DNA]</scope>
    <source>
        <strain evidence="3">MSU</strain>
    </source>
</reference>
<evidence type="ECO:0000313" key="3">
    <source>
        <dbReference type="Proteomes" id="UP000180252"/>
    </source>
</evidence>
<reference evidence="1" key="1">
    <citation type="submission" date="2016-09" db="EMBL/GenBank/DDBJ databases">
        <authorList>
            <person name="Capua I."/>
            <person name="De Benedictis P."/>
            <person name="Joannis T."/>
            <person name="Lombin L.H."/>
            <person name="Cattoli G."/>
        </authorList>
    </citation>
    <scope>NUCLEOTIDE SEQUENCE [LARGE SCALE GENOMIC DNA]</scope>
    <source>
        <strain evidence="1">MSU</strain>
    </source>
</reference>